<proteinExistence type="predicted"/>
<accession>G0NZ96</accession>
<evidence type="ECO:0000256" key="1">
    <source>
        <dbReference type="SAM" id="Phobius"/>
    </source>
</evidence>
<dbReference type="HOGENOM" id="CLU_036335_5_0_1"/>
<dbReference type="Proteomes" id="UP000008068">
    <property type="component" value="Unassembled WGS sequence"/>
</dbReference>
<dbReference type="InParanoid" id="G0NZ96"/>
<evidence type="ECO:0000313" key="4">
    <source>
        <dbReference type="Proteomes" id="UP000008068"/>
    </source>
</evidence>
<keyword evidence="4" id="KW-1185">Reference proteome</keyword>
<feature type="chain" id="PRO_5003406139" evidence="2">
    <location>
        <begin position="22"/>
        <end position="198"/>
    </location>
</feature>
<feature type="transmembrane region" description="Helical" evidence="1">
    <location>
        <begin position="124"/>
        <end position="152"/>
    </location>
</feature>
<protein>
    <submittedName>
        <fullName evidence="3">Uncharacterized protein</fullName>
    </submittedName>
</protein>
<dbReference type="InterPro" id="IPR019428">
    <property type="entry name" value="7TM_GPCR_serpentine_rcpt_Str"/>
</dbReference>
<name>G0NZ96_CAEBE</name>
<dbReference type="EMBL" id="GL379987">
    <property type="protein sequence ID" value="EGT41069.1"/>
    <property type="molecule type" value="Genomic_DNA"/>
</dbReference>
<gene>
    <name evidence="3" type="ORF">CAEBREN_10698</name>
</gene>
<dbReference type="PANTHER" id="PTHR22943:SF248">
    <property type="entry name" value="SEVEN TM RECEPTOR"/>
    <property type="match status" value="1"/>
</dbReference>
<evidence type="ECO:0000313" key="3">
    <source>
        <dbReference type="EMBL" id="EGT41069.1"/>
    </source>
</evidence>
<dbReference type="OrthoDB" id="5825975at2759"/>
<reference evidence="4" key="1">
    <citation type="submission" date="2011-07" db="EMBL/GenBank/DDBJ databases">
        <authorList>
            <consortium name="Caenorhabditis brenneri Sequencing and Analysis Consortium"/>
            <person name="Wilson R.K."/>
        </authorList>
    </citation>
    <scope>NUCLEOTIDE SEQUENCE [LARGE SCALE GENOMIC DNA]</scope>
    <source>
        <strain evidence="4">PB2801</strain>
    </source>
</reference>
<evidence type="ECO:0000256" key="2">
    <source>
        <dbReference type="SAM" id="SignalP"/>
    </source>
</evidence>
<dbReference type="GO" id="GO:0042048">
    <property type="term" value="P:olfactory behavior"/>
    <property type="evidence" value="ECO:0007669"/>
    <property type="project" value="TreeGrafter"/>
</dbReference>
<dbReference type="SUPFAM" id="SSF81321">
    <property type="entry name" value="Family A G protein-coupled receptor-like"/>
    <property type="match status" value="1"/>
</dbReference>
<dbReference type="AlphaFoldDB" id="G0NZ96"/>
<sequence length="198" mass="22124">MKPSKLCLWLLSPILFGCLHGIGCRLLAGPADEANEFVKEQLLKDSEMSTSEMDLMGFYVYPKDINGTQHVNWVNVVAVIQNSIEISSSGIIMIIFGMKCYKAIGNLNSKKTRSNQYQSVQTQLFTALVLQTFIPLVLMYIPSGIIIIFCLADQSFELFGRVLCVSIALYPVLDPLPNMFVINSFRNAFLSKQEKVGL</sequence>
<keyword evidence="2" id="KW-0732">Signal</keyword>
<dbReference type="GO" id="GO:0038022">
    <property type="term" value="F:G protein-coupled olfactory receptor activity"/>
    <property type="evidence" value="ECO:0007669"/>
    <property type="project" value="TreeGrafter"/>
</dbReference>
<dbReference type="Pfam" id="PF10326">
    <property type="entry name" value="7TM_GPCR_Str"/>
    <property type="match status" value="1"/>
</dbReference>
<keyword evidence="1" id="KW-0812">Transmembrane</keyword>
<keyword evidence="1" id="KW-0472">Membrane</keyword>
<organism evidence="4">
    <name type="scientific">Caenorhabditis brenneri</name>
    <name type="common">Nematode worm</name>
    <dbReference type="NCBI Taxonomy" id="135651"/>
    <lineage>
        <taxon>Eukaryota</taxon>
        <taxon>Metazoa</taxon>
        <taxon>Ecdysozoa</taxon>
        <taxon>Nematoda</taxon>
        <taxon>Chromadorea</taxon>
        <taxon>Rhabditida</taxon>
        <taxon>Rhabditina</taxon>
        <taxon>Rhabditomorpha</taxon>
        <taxon>Rhabditoidea</taxon>
        <taxon>Rhabditidae</taxon>
        <taxon>Peloderinae</taxon>
        <taxon>Caenorhabditis</taxon>
    </lineage>
</organism>
<feature type="signal peptide" evidence="2">
    <location>
        <begin position="1"/>
        <end position="21"/>
    </location>
</feature>
<dbReference type="GO" id="GO:0005886">
    <property type="term" value="C:plasma membrane"/>
    <property type="evidence" value="ECO:0007669"/>
    <property type="project" value="TreeGrafter"/>
</dbReference>
<dbReference type="PROSITE" id="PS51257">
    <property type="entry name" value="PROKAR_LIPOPROTEIN"/>
    <property type="match status" value="1"/>
</dbReference>
<feature type="transmembrane region" description="Helical" evidence="1">
    <location>
        <begin position="158"/>
        <end position="176"/>
    </location>
</feature>
<dbReference type="PANTHER" id="PTHR22943">
    <property type="entry name" value="7-TRANSMEMBRANE DOMAIN RECEPTOR C.ELEGANS"/>
    <property type="match status" value="1"/>
</dbReference>
<keyword evidence="1" id="KW-1133">Transmembrane helix</keyword>
<feature type="transmembrane region" description="Helical" evidence="1">
    <location>
        <begin position="86"/>
        <end position="104"/>
    </location>
</feature>